<organism evidence="1 2">
    <name type="scientific">Bacillus safensis</name>
    <dbReference type="NCBI Taxonomy" id="561879"/>
    <lineage>
        <taxon>Bacteria</taxon>
        <taxon>Bacillati</taxon>
        <taxon>Bacillota</taxon>
        <taxon>Bacilli</taxon>
        <taxon>Bacillales</taxon>
        <taxon>Bacillaceae</taxon>
        <taxon>Bacillus</taxon>
    </lineage>
</organism>
<accession>A0A5S9M1H6</accession>
<dbReference type="Proteomes" id="UP000464658">
    <property type="component" value="Chromosome"/>
</dbReference>
<sequence>MESISIQPVRGVYEIRGQLDGAKKDQYFITHVPDGQGVDQIYSALKNTDEKK</sequence>
<evidence type="ECO:0000313" key="2">
    <source>
        <dbReference type="Proteomes" id="UP000464658"/>
    </source>
</evidence>
<reference evidence="1 2" key="1">
    <citation type="submission" date="2019-12" db="EMBL/GenBank/DDBJ databases">
        <title>Full genome sequence of a Bacillus safensis strain isolated from commercially available natto in Indonesia.</title>
        <authorList>
            <person name="Yoshida M."/>
            <person name="Uomi M."/>
            <person name="Waturangi D."/>
            <person name="Ekaputri J.J."/>
            <person name="Setiamarga D.H.E."/>
        </authorList>
    </citation>
    <scope>NUCLEOTIDE SEQUENCE [LARGE SCALE GENOMIC DNA]</scope>
    <source>
        <strain evidence="1 2">IDN1</strain>
    </source>
</reference>
<evidence type="ECO:0000313" key="1">
    <source>
        <dbReference type="EMBL" id="BBP86518.1"/>
    </source>
</evidence>
<protein>
    <submittedName>
        <fullName evidence="1">Uncharacterized protein</fullName>
    </submittedName>
</protein>
<gene>
    <name evidence="1" type="ORF">BsIDN1_01360</name>
</gene>
<dbReference type="AlphaFoldDB" id="A0A5S9M1H6"/>
<proteinExistence type="predicted"/>
<dbReference type="EMBL" id="AP021906">
    <property type="protein sequence ID" value="BBP86518.1"/>
    <property type="molecule type" value="Genomic_DNA"/>
</dbReference>
<name>A0A5S9M1H6_BACIA</name>